<dbReference type="InterPro" id="IPR036770">
    <property type="entry name" value="Ankyrin_rpt-contain_sf"/>
</dbReference>
<accession>A0A8H7ASA3</accession>
<keyword evidence="2 3" id="KW-0040">ANK repeat</keyword>
<protein>
    <recommendedName>
        <fullName evidence="4">Heterokaryon incompatibility domain-containing protein</fullName>
    </recommendedName>
</protein>
<gene>
    <name evidence="5" type="ORF">GJ744_008728</name>
</gene>
<dbReference type="PROSITE" id="PS50297">
    <property type="entry name" value="ANK_REP_REGION"/>
    <property type="match status" value="4"/>
</dbReference>
<keyword evidence="1" id="KW-0677">Repeat</keyword>
<feature type="domain" description="Heterokaryon incompatibility" evidence="4">
    <location>
        <begin position="67"/>
        <end position="182"/>
    </location>
</feature>
<keyword evidence="6" id="KW-1185">Reference proteome</keyword>
<dbReference type="OrthoDB" id="3477286at2759"/>
<evidence type="ECO:0000256" key="1">
    <source>
        <dbReference type="ARBA" id="ARBA00022737"/>
    </source>
</evidence>
<feature type="repeat" description="ANK" evidence="3">
    <location>
        <begin position="522"/>
        <end position="554"/>
    </location>
</feature>
<dbReference type="EMBL" id="JAACFV010000005">
    <property type="protein sequence ID" value="KAF7513434.1"/>
    <property type="molecule type" value="Genomic_DNA"/>
</dbReference>
<sequence>MSIFHTTDPVSGYSDSCPVAVLKARLTVKYSITIPRTRIRLLTRHCPTLGVIPLRQWIFESMAASSLSRILWVDAICIDQSNTKEQGEQVGMMWDIYQTADCVVIWLGPEGGDSTIAMESFARREAQTKIAARNVRARRWEDRRDISQCECPAGDFKLHRRRIGVQNLLGRRWFTRIWVLQEVAAAKSVSVVCGNKTVNGNDFYHEVMAVASFYGSFQMLVQKIRPALELMNQSTQNLETRSSSLIELIESFRTWNASKALDKVYALLGISSDARSVPELQPDYTILEDVLAQKLVRFAFPNSVINPQSTRQAEVVFEIEGLFLGTIGGERRCLSFRDDIESGRWWKLDTDKSHLPDEVLDSVASDLLQDSWSIPAVNERLLQEGSPVVLLRGASRPTVLRLHGDHYVVDMLATPEPVYEVFHHRKDKEKTWPVALKALAAASDRLIKLKLSWDPFRQLCPSETSRYTPTINSLLTQWEARIESLKDAAEIGGGQSHDCKTTGMFWTQSYPHEKDIEVGTWEDMMTLHKAAYHGYYGTVKLLLDSNAQVDGQHNGLNVTALHLAVAQGHTKVVRALLEAKATVDVLDQYNWTPLSTAVDNNNYEICQMLLDAGADPDSRKSHKYYPLFTCAAKGYANIASALLKAGADANAVVEDISSMSGATPLHLAAEMGHNDVIEGLLAGGAHADARMTNDTTPIHLAATNGHLESVKQLLDAGADVSFRNRIGMTPLLFAAYQGHGETAEMIWHAGGEIYELSLAENKGYIASERR</sequence>
<feature type="repeat" description="ANK" evidence="3">
    <location>
        <begin position="556"/>
        <end position="588"/>
    </location>
</feature>
<dbReference type="AlphaFoldDB" id="A0A8H7ASA3"/>
<feature type="repeat" description="ANK" evidence="3">
    <location>
        <begin position="693"/>
        <end position="725"/>
    </location>
</feature>
<dbReference type="PANTHER" id="PTHR24171:SF9">
    <property type="entry name" value="ANKYRIN REPEAT DOMAIN-CONTAINING PROTEIN 39"/>
    <property type="match status" value="1"/>
</dbReference>
<dbReference type="PROSITE" id="PS50088">
    <property type="entry name" value="ANK_REPEAT"/>
    <property type="match status" value="5"/>
</dbReference>
<comment type="caution">
    <text evidence="5">The sequence shown here is derived from an EMBL/GenBank/DDBJ whole genome shotgun (WGS) entry which is preliminary data.</text>
</comment>
<name>A0A8H7ASA3_9EURO</name>
<dbReference type="Gene3D" id="1.25.40.20">
    <property type="entry name" value="Ankyrin repeat-containing domain"/>
    <property type="match status" value="2"/>
</dbReference>
<proteinExistence type="predicted"/>
<dbReference type="InterPro" id="IPR002110">
    <property type="entry name" value="Ankyrin_rpt"/>
</dbReference>
<organism evidence="5 6">
    <name type="scientific">Endocarpon pusillum</name>
    <dbReference type="NCBI Taxonomy" id="364733"/>
    <lineage>
        <taxon>Eukaryota</taxon>
        <taxon>Fungi</taxon>
        <taxon>Dikarya</taxon>
        <taxon>Ascomycota</taxon>
        <taxon>Pezizomycotina</taxon>
        <taxon>Eurotiomycetes</taxon>
        <taxon>Chaetothyriomycetidae</taxon>
        <taxon>Verrucariales</taxon>
        <taxon>Verrucariaceae</taxon>
        <taxon>Endocarpon</taxon>
    </lineage>
</organism>
<dbReference type="InterPro" id="IPR010730">
    <property type="entry name" value="HET"/>
</dbReference>
<evidence type="ECO:0000313" key="6">
    <source>
        <dbReference type="Proteomes" id="UP000606974"/>
    </source>
</evidence>
<evidence type="ECO:0000259" key="4">
    <source>
        <dbReference type="Pfam" id="PF06985"/>
    </source>
</evidence>
<evidence type="ECO:0000256" key="3">
    <source>
        <dbReference type="PROSITE-ProRule" id="PRU00023"/>
    </source>
</evidence>
<feature type="repeat" description="ANK" evidence="3">
    <location>
        <begin position="660"/>
        <end position="692"/>
    </location>
</feature>
<dbReference type="Proteomes" id="UP000606974">
    <property type="component" value="Unassembled WGS sequence"/>
</dbReference>
<dbReference type="Pfam" id="PF12796">
    <property type="entry name" value="Ank_2"/>
    <property type="match status" value="2"/>
</dbReference>
<dbReference type="PANTHER" id="PTHR24171">
    <property type="entry name" value="ANKYRIN REPEAT DOMAIN-CONTAINING PROTEIN 39-RELATED"/>
    <property type="match status" value="1"/>
</dbReference>
<dbReference type="PRINTS" id="PR01415">
    <property type="entry name" value="ANKYRIN"/>
</dbReference>
<reference evidence="5" key="1">
    <citation type="submission" date="2020-02" db="EMBL/GenBank/DDBJ databases">
        <authorList>
            <person name="Palmer J.M."/>
        </authorList>
    </citation>
    <scope>NUCLEOTIDE SEQUENCE</scope>
    <source>
        <strain evidence="5">EPUS1.4</strain>
        <tissue evidence="5">Thallus</tissue>
    </source>
</reference>
<dbReference type="Pfam" id="PF06985">
    <property type="entry name" value="HET"/>
    <property type="match status" value="1"/>
</dbReference>
<dbReference type="SUPFAM" id="SSF48403">
    <property type="entry name" value="Ankyrin repeat"/>
    <property type="match status" value="1"/>
</dbReference>
<feature type="repeat" description="ANK" evidence="3">
    <location>
        <begin position="589"/>
        <end position="621"/>
    </location>
</feature>
<evidence type="ECO:0000256" key="2">
    <source>
        <dbReference type="ARBA" id="ARBA00023043"/>
    </source>
</evidence>
<dbReference type="SMART" id="SM00248">
    <property type="entry name" value="ANK"/>
    <property type="match status" value="7"/>
</dbReference>
<evidence type="ECO:0000313" key="5">
    <source>
        <dbReference type="EMBL" id="KAF7513434.1"/>
    </source>
</evidence>